<keyword evidence="2" id="KW-1185">Reference proteome</keyword>
<sequence length="101" mass="11978">MLLEYKRRKKWTDLLRMEIKHFSGTLVMEEKLWNYKIKKGYNYINGDKAVAIYLNSYFYSGFSKAGFQNANMLETISTSSCKIYCLMRLMFVAEFALLKVE</sequence>
<evidence type="ECO:0000313" key="1">
    <source>
        <dbReference type="EMBL" id="KAG9490252.1"/>
    </source>
</evidence>
<dbReference type="AlphaFoldDB" id="A0A8J6KER2"/>
<evidence type="ECO:0000313" key="2">
    <source>
        <dbReference type="Proteomes" id="UP000770717"/>
    </source>
</evidence>
<reference evidence="1" key="1">
    <citation type="thesis" date="2020" institute="ProQuest LLC" country="789 East Eisenhower Parkway, Ann Arbor, MI, USA">
        <title>Comparative Genomics and Chromosome Evolution.</title>
        <authorList>
            <person name="Mudd A.B."/>
        </authorList>
    </citation>
    <scope>NUCLEOTIDE SEQUENCE</scope>
    <source>
        <strain evidence="1">HN-11 Male</strain>
        <tissue evidence="1">Kidney and liver</tissue>
    </source>
</reference>
<accession>A0A8J6KER2</accession>
<protein>
    <submittedName>
        <fullName evidence="1">Uncharacterized protein</fullName>
    </submittedName>
</protein>
<proteinExistence type="predicted"/>
<organism evidence="1 2">
    <name type="scientific">Eleutherodactylus coqui</name>
    <name type="common">Puerto Rican coqui</name>
    <dbReference type="NCBI Taxonomy" id="57060"/>
    <lineage>
        <taxon>Eukaryota</taxon>
        <taxon>Metazoa</taxon>
        <taxon>Chordata</taxon>
        <taxon>Craniata</taxon>
        <taxon>Vertebrata</taxon>
        <taxon>Euteleostomi</taxon>
        <taxon>Amphibia</taxon>
        <taxon>Batrachia</taxon>
        <taxon>Anura</taxon>
        <taxon>Neobatrachia</taxon>
        <taxon>Hyloidea</taxon>
        <taxon>Eleutherodactylidae</taxon>
        <taxon>Eleutherodactylinae</taxon>
        <taxon>Eleutherodactylus</taxon>
        <taxon>Eleutherodactylus</taxon>
    </lineage>
</organism>
<comment type="caution">
    <text evidence="1">The sequence shown here is derived from an EMBL/GenBank/DDBJ whole genome shotgun (WGS) entry which is preliminary data.</text>
</comment>
<gene>
    <name evidence="1" type="ORF">GDO78_005900</name>
</gene>
<dbReference type="EMBL" id="WNTK01000002">
    <property type="protein sequence ID" value="KAG9490252.1"/>
    <property type="molecule type" value="Genomic_DNA"/>
</dbReference>
<dbReference type="Proteomes" id="UP000770717">
    <property type="component" value="Unassembled WGS sequence"/>
</dbReference>
<name>A0A8J6KER2_ELECQ</name>